<proteinExistence type="inferred from homology"/>
<evidence type="ECO:0000256" key="7">
    <source>
        <dbReference type="PIRSR" id="PIRSR006113-2"/>
    </source>
</evidence>
<dbReference type="GO" id="GO:0070497">
    <property type="term" value="F:6-carboxytetrahydropterin synthase activity"/>
    <property type="evidence" value="ECO:0007669"/>
    <property type="project" value="UniProtKB-EC"/>
</dbReference>
<dbReference type="Gene3D" id="3.30.479.10">
    <property type="entry name" value="6-pyruvoyl tetrahydropterin synthase/QueD"/>
    <property type="match status" value="1"/>
</dbReference>
<evidence type="ECO:0000256" key="6">
    <source>
        <dbReference type="PIRSR" id="PIRSR006113-1"/>
    </source>
</evidence>
<evidence type="ECO:0000256" key="4">
    <source>
        <dbReference type="ARBA" id="ARBA00048807"/>
    </source>
</evidence>
<feature type="binding site" evidence="7">
    <location>
        <position position="14"/>
    </location>
    <ligand>
        <name>Zn(2+)</name>
        <dbReference type="ChEBI" id="CHEBI:29105"/>
    </ligand>
</feature>
<feature type="active site" description="Charge relay system" evidence="6">
    <location>
        <position position="67"/>
    </location>
</feature>
<evidence type="ECO:0000256" key="1">
    <source>
        <dbReference type="ARBA" id="ARBA00005061"/>
    </source>
</evidence>
<dbReference type="RefSeq" id="WP_154621178.1">
    <property type="nucleotide sequence ID" value="NZ_CBCTNG010000002.1"/>
</dbReference>
<keyword evidence="5" id="KW-0671">Queuosine biosynthesis</keyword>
<dbReference type="InterPro" id="IPR007115">
    <property type="entry name" value="6-PTP_synth/QueD"/>
</dbReference>
<dbReference type="AlphaFoldDB" id="A0A6I2V1T8"/>
<comment type="catalytic activity">
    <reaction evidence="4 5">
        <text>7,8-dihydroneopterin 3'-triphosphate + H2O = 6-carboxy-5,6,7,8-tetrahydropterin + triphosphate + acetaldehyde + 2 H(+)</text>
        <dbReference type="Rhea" id="RHEA:27966"/>
        <dbReference type="ChEBI" id="CHEBI:15343"/>
        <dbReference type="ChEBI" id="CHEBI:15377"/>
        <dbReference type="ChEBI" id="CHEBI:15378"/>
        <dbReference type="ChEBI" id="CHEBI:18036"/>
        <dbReference type="ChEBI" id="CHEBI:58462"/>
        <dbReference type="ChEBI" id="CHEBI:61032"/>
        <dbReference type="EC" id="4.1.2.50"/>
    </reaction>
</comment>
<feature type="binding site" evidence="7">
    <location>
        <position position="29"/>
    </location>
    <ligand>
        <name>Zn(2+)</name>
        <dbReference type="ChEBI" id="CHEBI:29105"/>
    </ligand>
</feature>
<accession>A0A6I2V1T8</accession>
<gene>
    <name evidence="8" type="primary">queD</name>
    <name evidence="8" type="ORF">FYJ78_09600</name>
</gene>
<evidence type="ECO:0000313" key="9">
    <source>
        <dbReference type="Proteomes" id="UP000430222"/>
    </source>
</evidence>
<dbReference type="Pfam" id="PF01242">
    <property type="entry name" value="PTPS"/>
    <property type="match status" value="1"/>
</dbReference>
<keyword evidence="5" id="KW-0456">Lyase</keyword>
<dbReference type="SUPFAM" id="SSF55620">
    <property type="entry name" value="Tetrahydrobiopterin biosynthesis enzymes-like"/>
    <property type="match status" value="1"/>
</dbReference>
<dbReference type="NCBIfam" id="TIGR03367">
    <property type="entry name" value="queuosine_QueD"/>
    <property type="match status" value="1"/>
</dbReference>
<feature type="active site" description="Proton acceptor" evidence="6">
    <location>
        <position position="23"/>
    </location>
</feature>
<evidence type="ECO:0000313" key="8">
    <source>
        <dbReference type="EMBL" id="MSV25422.1"/>
    </source>
</evidence>
<dbReference type="PIRSF" id="PIRSF006113">
    <property type="entry name" value="PTP_synth"/>
    <property type="match status" value="1"/>
</dbReference>
<dbReference type="PANTHER" id="PTHR12589">
    <property type="entry name" value="PYRUVOYL TETRAHYDROBIOPTERIN SYNTHASE"/>
    <property type="match status" value="1"/>
</dbReference>
<keyword evidence="5 7" id="KW-0479">Metal-binding</keyword>
<keyword evidence="9" id="KW-1185">Reference proteome</keyword>
<comment type="similarity">
    <text evidence="2 5">Belongs to the PTPS family. QueD subfamily.</text>
</comment>
<dbReference type="EC" id="4.-.-.-" evidence="5"/>
<evidence type="ECO:0000256" key="2">
    <source>
        <dbReference type="ARBA" id="ARBA00008900"/>
    </source>
</evidence>
<feature type="active site" description="Charge relay system" evidence="6">
    <location>
        <position position="114"/>
    </location>
</feature>
<dbReference type="GO" id="GO:0046872">
    <property type="term" value="F:metal ion binding"/>
    <property type="evidence" value="ECO:0007669"/>
    <property type="project" value="UniProtKB-KW"/>
</dbReference>
<sequence length="127" mass="14378">MYTLKVEGAFEAAHRVAGYPGKCDRLHGHNWVVQAVIQGTELDELGMLVDFKQAKRALSEVLERFDHRFLNELQPFSDGLNPTAENLSRVIFEELAGNSVFVRDSYLSAITVFESPKSSVTYTRNER</sequence>
<comment type="pathway">
    <text evidence="1 5">Purine metabolism; 7-cyano-7-deazaguanine biosynthesis.</text>
</comment>
<organism evidence="8 9">
    <name type="scientific">Selenomonas montiformis</name>
    <dbReference type="NCBI Taxonomy" id="2652285"/>
    <lineage>
        <taxon>Bacteria</taxon>
        <taxon>Bacillati</taxon>
        <taxon>Bacillota</taxon>
        <taxon>Negativicutes</taxon>
        <taxon>Selenomonadales</taxon>
        <taxon>Selenomonadaceae</taxon>
        <taxon>Selenomonas</taxon>
    </lineage>
</organism>
<dbReference type="Proteomes" id="UP000430222">
    <property type="component" value="Unassembled WGS sequence"/>
</dbReference>
<name>A0A6I2V1T8_9FIRM</name>
<dbReference type="PANTHER" id="PTHR12589:SF8">
    <property type="entry name" value="6-CARBOXY-5,6,7,8-TETRAHYDROPTERIN SYNTHASE"/>
    <property type="match status" value="1"/>
</dbReference>
<comment type="cofactor">
    <cofactor evidence="5 7">
        <name>Zn(2+)</name>
        <dbReference type="ChEBI" id="CHEBI:29105"/>
    </cofactor>
    <text evidence="5 7">Binds 1 zinc ion per subunit.</text>
</comment>
<feature type="binding site" evidence="7">
    <location>
        <position position="27"/>
    </location>
    <ligand>
        <name>Zn(2+)</name>
        <dbReference type="ChEBI" id="CHEBI:29105"/>
    </ligand>
</feature>
<comment type="caution">
    <text evidence="8">The sequence shown here is derived from an EMBL/GenBank/DDBJ whole genome shotgun (WGS) entry which is preliminary data.</text>
</comment>
<evidence type="ECO:0000256" key="3">
    <source>
        <dbReference type="ARBA" id="ARBA00018141"/>
    </source>
</evidence>
<protein>
    <recommendedName>
        <fullName evidence="3 5">6-carboxy-5,6,7,8-tetrahydropterin synthase</fullName>
        <ecNumber evidence="5">4.-.-.-</ecNumber>
    </recommendedName>
</protein>
<dbReference type="GO" id="GO:0008616">
    <property type="term" value="P:tRNA queuosine(34) biosynthetic process"/>
    <property type="evidence" value="ECO:0007669"/>
    <property type="project" value="UniProtKB-KW"/>
</dbReference>
<reference evidence="8 9" key="1">
    <citation type="submission" date="2019-08" db="EMBL/GenBank/DDBJ databases">
        <title>In-depth cultivation of the pig gut microbiome towards novel bacterial diversity and tailored functional studies.</title>
        <authorList>
            <person name="Wylensek D."/>
            <person name="Hitch T.C.A."/>
            <person name="Clavel T."/>
        </authorList>
    </citation>
    <scope>NUCLEOTIDE SEQUENCE [LARGE SCALE GENOMIC DNA]</scope>
    <source>
        <strain evidence="9">WCA-380-WT-3B3</strain>
    </source>
</reference>
<keyword evidence="5 7" id="KW-0862">Zinc</keyword>
<evidence type="ECO:0000256" key="5">
    <source>
        <dbReference type="PIRNR" id="PIRNR006113"/>
    </source>
</evidence>
<dbReference type="EMBL" id="VUNL01000010">
    <property type="protein sequence ID" value="MSV25422.1"/>
    <property type="molecule type" value="Genomic_DNA"/>
</dbReference>
<dbReference type="UniPathway" id="UPA00391"/>
<dbReference type="InterPro" id="IPR038418">
    <property type="entry name" value="6-PTP_synth/QueD_sf"/>
</dbReference>